<dbReference type="EMBL" id="JXTC01000213">
    <property type="protein sequence ID" value="PON81576.1"/>
    <property type="molecule type" value="Genomic_DNA"/>
</dbReference>
<dbReference type="InParanoid" id="A0A2P5E7R9"/>
<dbReference type="SUPFAM" id="SSF53098">
    <property type="entry name" value="Ribonuclease H-like"/>
    <property type="match status" value="1"/>
</dbReference>
<reference evidence="8" key="1">
    <citation type="submission" date="2016-06" db="EMBL/GenBank/DDBJ databases">
        <title>Parallel loss of symbiosis genes in relatives of nitrogen-fixing non-legume Parasponia.</title>
        <authorList>
            <person name="Van Velzen R."/>
            <person name="Holmer R."/>
            <person name="Bu F."/>
            <person name="Rutten L."/>
            <person name="Van Zeijl A."/>
            <person name="Liu W."/>
            <person name="Santuari L."/>
            <person name="Cao Q."/>
            <person name="Sharma T."/>
            <person name="Shen D."/>
            <person name="Roswanjaya Y."/>
            <person name="Wardhani T."/>
            <person name="Kalhor M.S."/>
            <person name="Jansen J."/>
            <person name="Van den Hoogen J."/>
            <person name="Gungor B."/>
            <person name="Hartog M."/>
            <person name="Hontelez J."/>
            <person name="Verver J."/>
            <person name="Yang W.-C."/>
            <person name="Schijlen E."/>
            <person name="Repin R."/>
            <person name="Schilthuizen M."/>
            <person name="Schranz E."/>
            <person name="Heidstra R."/>
            <person name="Miyata K."/>
            <person name="Fedorova E."/>
            <person name="Kohlen W."/>
            <person name="Bisseling T."/>
            <person name="Smit S."/>
            <person name="Geurts R."/>
        </authorList>
    </citation>
    <scope>NUCLEOTIDE SEQUENCE [LARGE SCALE GENOMIC DNA]</scope>
    <source>
        <strain evidence="8">cv. RG33-2</strain>
    </source>
</reference>
<keyword evidence="1" id="KW-0479">Metal-binding</keyword>
<dbReference type="GO" id="GO:0003677">
    <property type="term" value="F:DNA binding"/>
    <property type="evidence" value="ECO:0007669"/>
    <property type="project" value="InterPro"/>
</dbReference>
<dbReference type="OrthoDB" id="2442898at2759"/>
<sequence length="360" mass="40223">MVRCSKDNEIGNGGGSKGGQRKDPAWKYGVQVAVPGDGKKKGYVYLKCKFCSKVITGGVKRLKDHLGGTRKNVALCPKVPQETKQEMIEYMKNFTDLKHLNQRKFDEMVNSGAYFGSGSGSSPFEEKKSYSGGSTLSSRATRGPMDRFVVDLDENDDEKSPNATAKTITPATAKEHRNQVCLDIGRFFFENGISFNAARSPSYFNMLRSIGNYGRGLKAPTMHEMRTWILDEERKTTMKIVDDIKTTWKRTGVSLLSDGWSDGRNRGLINFLINNPYGTVFLKTIDASDYIKDANFLFKLLDDVVEEIGEDLVVQVVTDNASAYKAAGNLLMKKRKQLYWTPCAAHCIDLMLEKIGELPQ</sequence>
<protein>
    <submittedName>
        <fullName evidence="7">Ribonuclease H-like domain containing protein</fullName>
    </submittedName>
</protein>
<comment type="caution">
    <text evidence="7">The sequence shown here is derived from an EMBL/GenBank/DDBJ whole genome shotgun (WGS) entry which is preliminary data.</text>
</comment>
<evidence type="ECO:0000256" key="5">
    <source>
        <dbReference type="SAM" id="MobiDB-lite"/>
    </source>
</evidence>
<dbReference type="InterPro" id="IPR007021">
    <property type="entry name" value="DUF659"/>
</dbReference>
<dbReference type="InterPro" id="IPR012337">
    <property type="entry name" value="RNaseH-like_sf"/>
</dbReference>
<name>A0A2P5E7R9_TREOI</name>
<feature type="region of interest" description="Disordered" evidence="5">
    <location>
        <begin position="1"/>
        <end position="22"/>
    </location>
</feature>
<accession>A0A2P5E7R9</accession>
<evidence type="ECO:0000313" key="8">
    <source>
        <dbReference type="Proteomes" id="UP000237000"/>
    </source>
</evidence>
<evidence type="ECO:0000256" key="1">
    <source>
        <dbReference type="ARBA" id="ARBA00022723"/>
    </source>
</evidence>
<proteinExistence type="predicted"/>
<keyword evidence="2 4" id="KW-0863">Zinc-finger</keyword>
<dbReference type="Pfam" id="PF04937">
    <property type="entry name" value="DUF659"/>
    <property type="match status" value="1"/>
</dbReference>
<dbReference type="Proteomes" id="UP000237000">
    <property type="component" value="Unassembled WGS sequence"/>
</dbReference>
<gene>
    <name evidence="7" type="ORF">TorRG33x02_226140</name>
</gene>
<evidence type="ECO:0000256" key="3">
    <source>
        <dbReference type="ARBA" id="ARBA00022833"/>
    </source>
</evidence>
<organism evidence="7 8">
    <name type="scientific">Trema orientale</name>
    <name type="common">Charcoal tree</name>
    <name type="synonym">Celtis orientalis</name>
    <dbReference type="NCBI Taxonomy" id="63057"/>
    <lineage>
        <taxon>Eukaryota</taxon>
        <taxon>Viridiplantae</taxon>
        <taxon>Streptophyta</taxon>
        <taxon>Embryophyta</taxon>
        <taxon>Tracheophyta</taxon>
        <taxon>Spermatophyta</taxon>
        <taxon>Magnoliopsida</taxon>
        <taxon>eudicotyledons</taxon>
        <taxon>Gunneridae</taxon>
        <taxon>Pentapetalae</taxon>
        <taxon>rosids</taxon>
        <taxon>fabids</taxon>
        <taxon>Rosales</taxon>
        <taxon>Cannabaceae</taxon>
        <taxon>Trema</taxon>
    </lineage>
</organism>
<dbReference type="PANTHER" id="PTHR32166">
    <property type="entry name" value="OSJNBA0013A04.12 PROTEIN"/>
    <property type="match status" value="1"/>
</dbReference>
<dbReference type="PANTHER" id="PTHR32166:SF88">
    <property type="entry name" value="HAT TRANSPOSON SUPERFAMILY"/>
    <property type="match status" value="1"/>
</dbReference>
<keyword evidence="8" id="KW-1185">Reference proteome</keyword>
<keyword evidence="3" id="KW-0862">Zinc</keyword>
<feature type="region of interest" description="Disordered" evidence="5">
    <location>
        <begin position="118"/>
        <end position="141"/>
    </location>
</feature>
<dbReference type="GO" id="GO:0008270">
    <property type="term" value="F:zinc ion binding"/>
    <property type="evidence" value="ECO:0007669"/>
    <property type="project" value="UniProtKB-KW"/>
</dbReference>
<feature type="non-terminal residue" evidence="7">
    <location>
        <position position="360"/>
    </location>
</feature>
<dbReference type="AlphaFoldDB" id="A0A2P5E7R9"/>
<feature type="compositionally biased region" description="Polar residues" evidence="5">
    <location>
        <begin position="131"/>
        <end position="140"/>
    </location>
</feature>
<evidence type="ECO:0000259" key="6">
    <source>
        <dbReference type="PROSITE" id="PS50808"/>
    </source>
</evidence>
<evidence type="ECO:0000256" key="4">
    <source>
        <dbReference type="PROSITE-ProRule" id="PRU00027"/>
    </source>
</evidence>
<dbReference type="STRING" id="63057.A0A2P5E7R9"/>
<evidence type="ECO:0000256" key="2">
    <source>
        <dbReference type="ARBA" id="ARBA00022771"/>
    </source>
</evidence>
<feature type="domain" description="BED-type" evidence="6">
    <location>
        <begin position="20"/>
        <end position="83"/>
    </location>
</feature>
<dbReference type="PROSITE" id="PS50808">
    <property type="entry name" value="ZF_BED"/>
    <property type="match status" value="1"/>
</dbReference>
<evidence type="ECO:0000313" key="7">
    <source>
        <dbReference type="EMBL" id="PON81576.1"/>
    </source>
</evidence>
<dbReference type="InterPro" id="IPR003656">
    <property type="entry name" value="Znf_BED"/>
</dbReference>